<name>A0A9P4T4A1_CURKU</name>
<accession>A0A9P4T4A1</accession>
<dbReference type="InterPro" id="IPR038084">
    <property type="entry name" value="PduO/GlcC-like_sf"/>
</dbReference>
<comment type="caution">
    <text evidence="1">The sequence shown here is derived from an EMBL/GenBank/DDBJ whole genome shotgun (WGS) entry which is preliminary data.</text>
</comment>
<protein>
    <submittedName>
        <fullName evidence="1">Uncharacterized protein</fullName>
    </submittedName>
</protein>
<reference evidence="1" key="1">
    <citation type="submission" date="2019-04" db="EMBL/GenBank/DDBJ databases">
        <title>Sequencing of skin fungus with MAO and IRED activity.</title>
        <authorList>
            <person name="Marsaioli A.J."/>
            <person name="Bonatto J.M.C."/>
            <person name="Reis Junior O."/>
        </authorList>
    </citation>
    <scope>NUCLEOTIDE SEQUENCE</scope>
    <source>
        <strain evidence="1">30M1</strain>
    </source>
</reference>
<dbReference type="EMBL" id="SWKU01000047">
    <property type="protein sequence ID" value="KAF2993817.1"/>
    <property type="molecule type" value="Genomic_DNA"/>
</dbReference>
<dbReference type="Gene3D" id="3.30.450.150">
    <property type="entry name" value="Haem-degrading domain"/>
    <property type="match status" value="1"/>
</dbReference>
<dbReference type="PANTHER" id="PTHR28255">
    <property type="match status" value="1"/>
</dbReference>
<dbReference type="GO" id="GO:0006620">
    <property type="term" value="P:post-translational protein targeting to endoplasmic reticulum membrane"/>
    <property type="evidence" value="ECO:0007669"/>
    <property type="project" value="TreeGrafter"/>
</dbReference>
<dbReference type="InterPro" id="IPR010371">
    <property type="entry name" value="YBR137W-like"/>
</dbReference>
<dbReference type="InterPro" id="IPR005624">
    <property type="entry name" value="PduO/GlcC-like"/>
</dbReference>
<evidence type="ECO:0000313" key="1">
    <source>
        <dbReference type="EMBL" id="KAF2993817.1"/>
    </source>
</evidence>
<dbReference type="GO" id="GO:0072380">
    <property type="term" value="C:TRC complex"/>
    <property type="evidence" value="ECO:0007669"/>
    <property type="project" value="TreeGrafter"/>
</dbReference>
<dbReference type="SUPFAM" id="SSF143744">
    <property type="entry name" value="GlcG-like"/>
    <property type="match status" value="1"/>
</dbReference>
<proteinExistence type="predicted"/>
<dbReference type="AlphaFoldDB" id="A0A9P4T4A1"/>
<dbReference type="Proteomes" id="UP000801428">
    <property type="component" value="Unassembled WGS sequence"/>
</dbReference>
<sequence>MLLTPPDPPAIRDISYPSWSDDNEFLHRDTFKGWQARMPSKWSGQATIEVTMLSNTEDEDSLNSMGNVTGSNLYGTIYEALKQMCVYGNSDYCTGIRYFPTDQKKGKGPAVTPSTEFYDIVNIVVADSHYESEQILNLLIGTIAGVYEAATNLDWNCFFVADAGMGYRYCNVPRIVSAYTENSTLTVLVLGANRANVNAGQFHCCSTRQHVDAKLDPRLNEFKSVYPADRSMVRNVQCDKACDNGQAGDVNVDQFLIMNMESGIAGTDRFPSPIRFAKRQPAEPHSTTASCTMLDNLPTPTRNVAELTREEKSFTFVHFTCEHAWVIGNILRNTLRSADAAALIHISFANQTLFHSPSLPGMMPDHETWVQRKRNTVLRWGHSTWHLSCQYDGDYKRFAEHHAMSGEEWAKYTIEGGGYPVFVRGVEGCVGAIVVSGLSSEQAHAVVVKAVEEYKVLREGSKSPMRSLTVK</sequence>
<dbReference type="OrthoDB" id="2209940at2759"/>
<keyword evidence="2" id="KW-1185">Reference proteome</keyword>
<evidence type="ECO:0000313" key="2">
    <source>
        <dbReference type="Proteomes" id="UP000801428"/>
    </source>
</evidence>
<dbReference type="PANTHER" id="PTHR28255:SF1">
    <property type="entry name" value="UPF0303 PROTEIN YBR137W"/>
    <property type="match status" value="1"/>
</dbReference>
<gene>
    <name evidence="1" type="ORF">E8E13_001640</name>
</gene>
<organism evidence="1 2">
    <name type="scientific">Curvularia kusanoi</name>
    <name type="common">Cochliobolus kusanoi</name>
    <dbReference type="NCBI Taxonomy" id="90978"/>
    <lineage>
        <taxon>Eukaryota</taxon>
        <taxon>Fungi</taxon>
        <taxon>Dikarya</taxon>
        <taxon>Ascomycota</taxon>
        <taxon>Pezizomycotina</taxon>
        <taxon>Dothideomycetes</taxon>
        <taxon>Pleosporomycetidae</taxon>
        <taxon>Pleosporales</taxon>
        <taxon>Pleosporineae</taxon>
        <taxon>Pleosporaceae</taxon>
        <taxon>Curvularia</taxon>
    </lineage>
</organism>
<dbReference type="Pfam" id="PF03928">
    <property type="entry name" value="HbpS-like"/>
    <property type="match status" value="1"/>
</dbReference>